<keyword evidence="2" id="KW-0732">Signal</keyword>
<dbReference type="EMBL" id="CYSC01000020">
    <property type="protein sequence ID" value="CUH71359.1"/>
    <property type="molecule type" value="Genomic_DNA"/>
</dbReference>
<evidence type="ECO:0000313" key="3">
    <source>
        <dbReference type="EMBL" id="CUH68827.1"/>
    </source>
</evidence>
<feature type="compositionally biased region" description="Basic and acidic residues" evidence="1">
    <location>
        <begin position="759"/>
        <end position="770"/>
    </location>
</feature>
<name>A0A0P1FKY3_9RHOB</name>
<evidence type="ECO:0000256" key="1">
    <source>
        <dbReference type="SAM" id="MobiDB-lite"/>
    </source>
</evidence>
<evidence type="ECO:0000313" key="5">
    <source>
        <dbReference type="Proteomes" id="UP000051086"/>
    </source>
</evidence>
<feature type="signal peptide" evidence="2">
    <location>
        <begin position="1"/>
        <end position="32"/>
    </location>
</feature>
<organism evidence="4">
    <name type="scientific">Thalassovita autumnalis</name>
    <dbReference type="NCBI Taxonomy" id="2072972"/>
    <lineage>
        <taxon>Bacteria</taxon>
        <taxon>Pseudomonadati</taxon>
        <taxon>Pseudomonadota</taxon>
        <taxon>Alphaproteobacteria</taxon>
        <taxon>Rhodobacterales</taxon>
        <taxon>Roseobacteraceae</taxon>
        <taxon>Thalassovita</taxon>
    </lineage>
</organism>
<sequence>MRKLVSRYISTFICAACWIVSLWAVSSGGASAQEIAVSATRVEAGADFAISYALPETDPARSYKLALLPLGADTIPASHVVSSPGQGEWRFPAPQVPGNYQAVIALLDAERPIRRQRVQVVVSPTPGALTLPKESFLGQEGTSVSVTLPEGRQYPNPWVGLFAVGQNMPLGGASVGDERLSWHWVQGDGSAVNFTLPRWPGVYEFRLFDRSEGPYVLDRKRVTVTPPPQPGILQLDKETYEVGAQVSVTVSPDAKLFAQTWIALTRAGREEGGGSILEQRLHWDWLNRETRTWQFAAPSTEGQFEVRIYDGDGQFYFEMDRRSFDVVAKPEEGAIKLAKTTFNVGEVIDVSVAYGTERGQYSSWVGLFELVDTATGGNAAKSVHRYGWEWVGNNAATKLTAPVWPGNYELRLYDRDGRHYMLDRQAITVVVPPVPEALTVSTRQLRIGQPFEVETALPPGRAYPSPWISLTRLEAETSAGGAEITPRAHEWHWARTDGPVTFRGVPHPGRYRVRLFDREGGGYILDDEEIEVTVPVLSGAVQTDKPRYRTGEKIKVAVNLPAERQFGGAFVGMYINEETGAEGLKYGRNRIGHHWISVDGGPYEFEAPATEGTYQIIAFDRENGGYELGRTSVQVGATPVDLLRLSGRSFQPGAVIRLQTRVPTGLRLYDPIVKMMHASYVLENGVLAAEVPITSRHVNRTEGETFEVAAPQEPGKYEFRYYDRGGHFYILDIEEFEVAALGPEAARRDHSRLTPMPGEGRRVTPNRVDDPGETPQPEAERREDQPETGPEDTSDSTEAPDAERDNEAADPNSDAPVDSTTDDPIDNAADDLTPDGPKLQLEALTEFGLRAVEEIAPGASFRVRVFYPLPPKEAPKAVQVGLQGGSTVTLPLKADKNAGVFVTDVMRVPMDGGE</sequence>
<dbReference type="Proteomes" id="UP000051086">
    <property type="component" value="Unassembled WGS sequence"/>
</dbReference>
<reference evidence="3 5" key="2">
    <citation type="submission" date="2015-09" db="EMBL/GenBank/DDBJ databases">
        <authorList>
            <person name="Rodrigo-Torres L."/>
            <person name="Arahal D.R."/>
        </authorList>
    </citation>
    <scope>NUCLEOTIDE SEQUENCE [LARGE SCALE GENOMIC DNA]</scope>
    <source>
        <strain evidence="3 5">CECT 5118</strain>
    </source>
</reference>
<feature type="compositionally biased region" description="Acidic residues" evidence="1">
    <location>
        <begin position="789"/>
        <end position="800"/>
    </location>
</feature>
<dbReference type="AlphaFoldDB" id="A0A0P1FKY3"/>
<evidence type="ECO:0008006" key="6">
    <source>
        <dbReference type="Google" id="ProtNLM"/>
    </source>
</evidence>
<evidence type="ECO:0000256" key="2">
    <source>
        <dbReference type="SAM" id="SignalP"/>
    </source>
</evidence>
<accession>A0A0P1FKY3</accession>
<feature type="chain" id="PRO_5009792422" description="MG2 domain protein" evidence="2">
    <location>
        <begin position="33"/>
        <end position="914"/>
    </location>
</feature>
<proteinExistence type="predicted"/>
<dbReference type="Proteomes" id="UP000051887">
    <property type="component" value="Unassembled WGS sequence"/>
</dbReference>
<feature type="compositionally biased region" description="Acidic residues" evidence="1">
    <location>
        <begin position="820"/>
        <end position="833"/>
    </location>
</feature>
<gene>
    <name evidence="3" type="ORF">TL5118_02786</name>
    <name evidence="4" type="ORF">TL5120_01145</name>
</gene>
<reference evidence="4" key="1">
    <citation type="submission" date="2015-09" db="EMBL/GenBank/DDBJ databases">
        <authorList>
            <consortium name="Swine Surveillance"/>
        </authorList>
    </citation>
    <scope>NUCLEOTIDE SEQUENCE [LARGE SCALE GENOMIC DNA]</scope>
    <source>
        <strain evidence="4">5120</strain>
    </source>
</reference>
<evidence type="ECO:0000313" key="4">
    <source>
        <dbReference type="EMBL" id="CUH71359.1"/>
    </source>
</evidence>
<keyword evidence="5" id="KW-1185">Reference proteome</keyword>
<protein>
    <recommendedName>
        <fullName evidence="6">MG2 domain protein</fullName>
    </recommendedName>
</protein>
<feature type="region of interest" description="Disordered" evidence="1">
    <location>
        <begin position="747"/>
        <end position="836"/>
    </location>
</feature>
<dbReference type="EMBL" id="CYSB01000036">
    <property type="protein sequence ID" value="CUH68827.1"/>
    <property type="molecule type" value="Genomic_DNA"/>
</dbReference>